<organism evidence="1 2">
    <name type="scientific">Kiloniella antarctica</name>
    <dbReference type="NCBI Taxonomy" id="1550907"/>
    <lineage>
        <taxon>Bacteria</taxon>
        <taxon>Pseudomonadati</taxon>
        <taxon>Pseudomonadota</taxon>
        <taxon>Alphaproteobacteria</taxon>
        <taxon>Rhodospirillales</taxon>
        <taxon>Kiloniellaceae</taxon>
        <taxon>Kiloniella</taxon>
    </lineage>
</organism>
<reference evidence="2" key="1">
    <citation type="journal article" date="2019" name="Int. J. Syst. Evol. Microbiol.">
        <title>The Global Catalogue of Microorganisms (GCM) 10K type strain sequencing project: providing services to taxonomists for standard genome sequencing and annotation.</title>
        <authorList>
            <consortium name="The Broad Institute Genomics Platform"/>
            <consortium name="The Broad Institute Genome Sequencing Center for Infectious Disease"/>
            <person name="Wu L."/>
            <person name="Ma J."/>
        </authorList>
    </citation>
    <scope>NUCLEOTIDE SEQUENCE [LARGE SCALE GENOMIC DNA]</scope>
    <source>
        <strain evidence="2">CGMCC 4.7192</strain>
    </source>
</reference>
<keyword evidence="2" id="KW-1185">Reference proteome</keyword>
<evidence type="ECO:0000313" key="1">
    <source>
        <dbReference type="EMBL" id="MFD2206914.1"/>
    </source>
</evidence>
<sequence length="198" mass="22495">MPLSPSENRKHLHQRLYDFQGYERSDDLWDIEGRITDVKSHPFPNQFRGQIKAGEALHDMHIRLTVDLDFIVRDIEACIDESPYAICPAITPNFKKIIGLKVGPGWRAAIRRAVGGTEGCTHLIEMLGSMATVTFQTLYPAMIKRQKQQAEKSLTPDQQNTIEKKRPGIIDTCHAYSSKGNIVKSEWPEFYTGNPLDK</sequence>
<name>A0ABW5BMR0_9PROT</name>
<proteinExistence type="predicted"/>
<dbReference type="Proteomes" id="UP001597294">
    <property type="component" value="Unassembled WGS sequence"/>
</dbReference>
<dbReference type="RefSeq" id="WP_380253022.1">
    <property type="nucleotide sequence ID" value="NZ_JBHUII010000008.1"/>
</dbReference>
<dbReference type="EMBL" id="JBHUII010000008">
    <property type="protein sequence ID" value="MFD2206914.1"/>
    <property type="molecule type" value="Genomic_DNA"/>
</dbReference>
<gene>
    <name evidence="1" type="ORF">ACFSKO_14895</name>
</gene>
<protein>
    <submittedName>
        <fullName evidence="1">DUF2889 domain-containing protein</fullName>
    </submittedName>
</protein>
<dbReference type="Pfam" id="PF11136">
    <property type="entry name" value="DUF2889"/>
    <property type="match status" value="1"/>
</dbReference>
<dbReference type="InterPro" id="IPR021312">
    <property type="entry name" value="DUF2889"/>
</dbReference>
<comment type="caution">
    <text evidence="1">The sequence shown here is derived from an EMBL/GenBank/DDBJ whole genome shotgun (WGS) entry which is preliminary data.</text>
</comment>
<accession>A0ABW5BMR0</accession>
<evidence type="ECO:0000313" key="2">
    <source>
        <dbReference type="Proteomes" id="UP001597294"/>
    </source>
</evidence>